<dbReference type="Proteomes" id="UP000184526">
    <property type="component" value="Unassembled WGS sequence"/>
</dbReference>
<evidence type="ECO:0000256" key="1">
    <source>
        <dbReference type="SAM" id="SignalP"/>
    </source>
</evidence>
<evidence type="ECO:0000313" key="3">
    <source>
        <dbReference type="Proteomes" id="UP000184526"/>
    </source>
</evidence>
<keyword evidence="3" id="KW-1185">Reference proteome</keyword>
<sequence length="189" mass="21781">MKAFKKLILPMLLIATVLFSGCSQVDDLLSKQQSKFIDEVMTSFKEKGFESTVVEYFGATPQEVKEELDLSPTDLELYDTILKEMNYKIEKVVIDGNTSKVLVDITTVDTKKAITETFKNIDEYSEDLKNVSSSEDDFRKILVKQLKEKSPSYIDQKIEFTFVKEDKSWVLQWFNDENFLKLLGGLSEK</sequence>
<feature type="chain" id="PRO_5012183723" description="DUF5105 domain-containing protein" evidence="1">
    <location>
        <begin position="26"/>
        <end position="189"/>
    </location>
</feature>
<protein>
    <recommendedName>
        <fullName evidence="4">DUF5105 domain-containing protein</fullName>
    </recommendedName>
</protein>
<reference evidence="2 3" key="1">
    <citation type="submission" date="2016-11" db="EMBL/GenBank/DDBJ databases">
        <authorList>
            <person name="Jaros S."/>
            <person name="Januszkiewicz K."/>
            <person name="Wedrychowicz H."/>
        </authorList>
    </citation>
    <scope>NUCLEOTIDE SEQUENCE [LARGE SCALE GENOMIC DNA]</scope>
    <source>
        <strain evidence="2 3">DSM 3089</strain>
    </source>
</reference>
<dbReference type="RefSeq" id="WP_072831659.1">
    <property type="nucleotide sequence ID" value="NZ_FQXP01000006.1"/>
</dbReference>
<feature type="signal peptide" evidence="1">
    <location>
        <begin position="1"/>
        <end position="25"/>
    </location>
</feature>
<dbReference type="AlphaFoldDB" id="A0A1M5WNG0"/>
<name>A0A1M5WNG0_9CLOT</name>
<dbReference type="PROSITE" id="PS51257">
    <property type="entry name" value="PROKAR_LIPOPROTEIN"/>
    <property type="match status" value="1"/>
</dbReference>
<gene>
    <name evidence="2" type="ORF">SAMN02745196_01764</name>
</gene>
<keyword evidence="1" id="KW-0732">Signal</keyword>
<accession>A0A1M5WNG0</accession>
<evidence type="ECO:0000313" key="2">
    <source>
        <dbReference type="EMBL" id="SHH89155.1"/>
    </source>
</evidence>
<dbReference type="EMBL" id="FQXP01000006">
    <property type="protein sequence ID" value="SHH89155.1"/>
    <property type="molecule type" value="Genomic_DNA"/>
</dbReference>
<proteinExistence type="predicted"/>
<organism evidence="2 3">
    <name type="scientific">Clostridium collagenovorans DSM 3089</name>
    <dbReference type="NCBI Taxonomy" id="1121306"/>
    <lineage>
        <taxon>Bacteria</taxon>
        <taxon>Bacillati</taxon>
        <taxon>Bacillota</taxon>
        <taxon>Clostridia</taxon>
        <taxon>Eubacteriales</taxon>
        <taxon>Clostridiaceae</taxon>
        <taxon>Clostridium</taxon>
    </lineage>
</organism>
<evidence type="ECO:0008006" key="4">
    <source>
        <dbReference type="Google" id="ProtNLM"/>
    </source>
</evidence>